<dbReference type="GO" id="GO:0004674">
    <property type="term" value="F:protein serine/threonine kinase activity"/>
    <property type="evidence" value="ECO:0007669"/>
    <property type="project" value="UniProtKB-KW"/>
</dbReference>
<dbReference type="EC" id="2.7.11.1" evidence="2"/>
<evidence type="ECO:0000256" key="1">
    <source>
        <dbReference type="ARBA" id="ARBA00004167"/>
    </source>
</evidence>
<evidence type="ECO:0000256" key="6">
    <source>
        <dbReference type="ARBA" id="ARBA00022692"/>
    </source>
</evidence>
<reference evidence="19 20" key="1">
    <citation type="journal article" date="2023" name="BMC Biotechnol.">
        <title>Vitis rotundifolia cv Carlos genome sequencing.</title>
        <authorList>
            <person name="Huff M."/>
            <person name="Hulse-Kemp A."/>
            <person name="Scheffler B."/>
            <person name="Youngblood R."/>
            <person name="Simpson S."/>
            <person name="Babiker E."/>
            <person name="Staton M."/>
        </authorList>
    </citation>
    <scope>NUCLEOTIDE SEQUENCE [LARGE SCALE GENOMIC DNA]</scope>
    <source>
        <tissue evidence="19">Leaf</tissue>
    </source>
</reference>
<keyword evidence="9" id="KW-0547">Nucleotide-binding</keyword>
<dbReference type="PANTHER" id="PTHR48005:SF70">
    <property type="entry name" value="MDIS1-INTERACTING RECEPTOR LIKE KINASE 2-LIKE"/>
    <property type="match status" value="1"/>
</dbReference>
<keyword evidence="7" id="KW-0732">Signal</keyword>
<protein>
    <recommendedName>
        <fullName evidence="2">non-specific serine/threonine protein kinase</fullName>
        <ecNumber evidence="2">2.7.11.1</ecNumber>
    </recommendedName>
</protein>
<evidence type="ECO:0000256" key="9">
    <source>
        <dbReference type="ARBA" id="ARBA00022741"/>
    </source>
</evidence>
<evidence type="ECO:0000256" key="12">
    <source>
        <dbReference type="ARBA" id="ARBA00022989"/>
    </source>
</evidence>
<keyword evidence="12" id="KW-1133">Transmembrane helix</keyword>
<dbReference type="PROSITE" id="PS00109">
    <property type="entry name" value="PROTEIN_KINASE_TYR"/>
    <property type="match status" value="1"/>
</dbReference>
<keyword evidence="6" id="KW-0812">Transmembrane</keyword>
<dbReference type="PROSITE" id="PS50011">
    <property type="entry name" value="PROTEIN_KINASE_DOM"/>
    <property type="match status" value="1"/>
</dbReference>
<keyword evidence="15" id="KW-0325">Glycoprotein</keyword>
<evidence type="ECO:0000256" key="17">
    <source>
        <dbReference type="ARBA" id="ARBA00048679"/>
    </source>
</evidence>
<dbReference type="FunFam" id="1.10.510.10:FF:000479">
    <property type="entry name" value="Leucine-rich repeat receptor-like protein kinase"/>
    <property type="match status" value="1"/>
</dbReference>
<keyword evidence="14" id="KW-0675">Receptor</keyword>
<dbReference type="EMBL" id="JARBHA010000013">
    <property type="protein sequence ID" value="KAJ9685074.1"/>
    <property type="molecule type" value="Genomic_DNA"/>
</dbReference>
<keyword evidence="8" id="KW-0677">Repeat</keyword>
<keyword evidence="10" id="KW-0418">Kinase</keyword>
<evidence type="ECO:0000256" key="16">
    <source>
        <dbReference type="ARBA" id="ARBA00047899"/>
    </source>
</evidence>
<keyword evidence="4" id="KW-0433">Leucine-rich repeat</keyword>
<comment type="subcellular location">
    <subcellularLocation>
        <location evidence="1">Membrane</location>
        <topology evidence="1">Single-pass membrane protein</topology>
    </subcellularLocation>
</comment>
<keyword evidence="13" id="KW-0472">Membrane</keyword>
<dbReference type="Pfam" id="PF00069">
    <property type="entry name" value="Pkinase"/>
    <property type="match status" value="1"/>
</dbReference>
<comment type="catalytic activity">
    <reaction evidence="16">
        <text>L-threonyl-[protein] + ATP = O-phospho-L-threonyl-[protein] + ADP + H(+)</text>
        <dbReference type="Rhea" id="RHEA:46608"/>
        <dbReference type="Rhea" id="RHEA-COMP:11060"/>
        <dbReference type="Rhea" id="RHEA-COMP:11605"/>
        <dbReference type="ChEBI" id="CHEBI:15378"/>
        <dbReference type="ChEBI" id="CHEBI:30013"/>
        <dbReference type="ChEBI" id="CHEBI:30616"/>
        <dbReference type="ChEBI" id="CHEBI:61977"/>
        <dbReference type="ChEBI" id="CHEBI:456216"/>
        <dbReference type="EC" id="2.7.11.1"/>
    </reaction>
</comment>
<dbReference type="AlphaFoldDB" id="A0AA39DIC1"/>
<comment type="caution">
    <text evidence="19">The sequence shown here is derived from an EMBL/GenBank/DDBJ whole genome shotgun (WGS) entry which is preliminary data.</text>
</comment>
<dbReference type="GO" id="GO:0016020">
    <property type="term" value="C:membrane"/>
    <property type="evidence" value="ECO:0007669"/>
    <property type="project" value="UniProtKB-SubCell"/>
</dbReference>
<dbReference type="InterPro" id="IPR011009">
    <property type="entry name" value="Kinase-like_dom_sf"/>
</dbReference>
<evidence type="ECO:0000313" key="19">
    <source>
        <dbReference type="EMBL" id="KAJ9685074.1"/>
    </source>
</evidence>
<dbReference type="SMART" id="SM00220">
    <property type="entry name" value="S_TKc"/>
    <property type="match status" value="1"/>
</dbReference>
<dbReference type="InterPro" id="IPR000719">
    <property type="entry name" value="Prot_kinase_dom"/>
</dbReference>
<evidence type="ECO:0000256" key="4">
    <source>
        <dbReference type="ARBA" id="ARBA00022614"/>
    </source>
</evidence>
<name>A0AA39DIC1_VITRO</name>
<evidence type="ECO:0000256" key="11">
    <source>
        <dbReference type="ARBA" id="ARBA00022840"/>
    </source>
</evidence>
<accession>A0AA39DIC1</accession>
<dbReference type="PANTHER" id="PTHR48005">
    <property type="entry name" value="LEUCINE RICH REPEAT KINASE 2"/>
    <property type="match status" value="1"/>
</dbReference>
<evidence type="ECO:0000256" key="5">
    <source>
        <dbReference type="ARBA" id="ARBA00022679"/>
    </source>
</evidence>
<evidence type="ECO:0000256" key="3">
    <source>
        <dbReference type="ARBA" id="ARBA00022527"/>
    </source>
</evidence>
<evidence type="ECO:0000256" key="15">
    <source>
        <dbReference type="ARBA" id="ARBA00023180"/>
    </source>
</evidence>
<keyword evidence="5" id="KW-0808">Transferase</keyword>
<evidence type="ECO:0000256" key="13">
    <source>
        <dbReference type="ARBA" id="ARBA00023136"/>
    </source>
</evidence>
<keyword evidence="20" id="KW-1185">Reference proteome</keyword>
<proteinExistence type="predicted"/>
<evidence type="ECO:0000313" key="20">
    <source>
        <dbReference type="Proteomes" id="UP001168098"/>
    </source>
</evidence>
<dbReference type="InterPro" id="IPR008266">
    <property type="entry name" value="Tyr_kinase_AS"/>
</dbReference>
<keyword evidence="3" id="KW-0723">Serine/threonine-protein kinase</keyword>
<dbReference type="GO" id="GO:0005524">
    <property type="term" value="F:ATP binding"/>
    <property type="evidence" value="ECO:0007669"/>
    <property type="project" value="UniProtKB-KW"/>
</dbReference>
<gene>
    <name evidence="19" type="ORF">PVL29_017201</name>
</gene>
<keyword evidence="11" id="KW-0067">ATP-binding</keyword>
<organism evidence="19 20">
    <name type="scientific">Vitis rotundifolia</name>
    <name type="common">Muscadine grape</name>
    <dbReference type="NCBI Taxonomy" id="103349"/>
    <lineage>
        <taxon>Eukaryota</taxon>
        <taxon>Viridiplantae</taxon>
        <taxon>Streptophyta</taxon>
        <taxon>Embryophyta</taxon>
        <taxon>Tracheophyta</taxon>
        <taxon>Spermatophyta</taxon>
        <taxon>Magnoliopsida</taxon>
        <taxon>eudicotyledons</taxon>
        <taxon>Gunneridae</taxon>
        <taxon>Pentapetalae</taxon>
        <taxon>rosids</taxon>
        <taxon>Vitales</taxon>
        <taxon>Vitaceae</taxon>
        <taxon>Viteae</taxon>
        <taxon>Vitis</taxon>
    </lineage>
</organism>
<evidence type="ECO:0000256" key="2">
    <source>
        <dbReference type="ARBA" id="ARBA00012513"/>
    </source>
</evidence>
<dbReference type="SUPFAM" id="SSF56112">
    <property type="entry name" value="Protein kinase-like (PK-like)"/>
    <property type="match status" value="1"/>
</dbReference>
<evidence type="ECO:0000256" key="7">
    <source>
        <dbReference type="ARBA" id="ARBA00022729"/>
    </source>
</evidence>
<evidence type="ECO:0000259" key="18">
    <source>
        <dbReference type="PROSITE" id="PS50011"/>
    </source>
</evidence>
<evidence type="ECO:0000256" key="8">
    <source>
        <dbReference type="ARBA" id="ARBA00022737"/>
    </source>
</evidence>
<dbReference type="InterPro" id="IPR051420">
    <property type="entry name" value="Ser_Thr_Kinases_DiverseReg"/>
</dbReference>
<dbReference type="Proteomes" id="UP001168098">
    <property type="component" value="Unassembled WGS sequence"/>
</dbReference>
<comment type="catalytic activity">
    <reaction evidence="17">
        <text>L-seryl-[protein] + ATP = O-phospho-L-seryl-[protein] + ADP + H(+)</text>
        <dbReference type="Rhea" id="RHEA:17989"/>
        <dbReference type="Rhea" id="RHEA-COMP:9863"/>
        <dbReference type="Rhea" id="RHEA-COMP:11604"/>
        <dbReference type="ChEBI" id="CHEBI:15378"/>
        <dbReference type="ChEBI" id="CHEBI:29999"/>
        <dbReference type="ChEBI" id="CHEBI:30616"/>
        <dbReference type="ChEBI" id="CHEBI:83421"/>
        <dbReference type="ChEBI" id="CHEBI:456216"/>
        <dbReference type="EC" id="2.7.11.1"/>
    </reaction>
</comment>
<feature type="domain" description="Protein kinase" evidence="18">
    <location>
        <begin position="1"/>
        <end position="179"/>
    </location>
</feature>
<dbReference type="Gene3D" id="1.10.510.10">
    <property type="entry name" value="Transferase(Phosphotransferase) domain 1"/>
    <property type="match status" value="1"/>
</dbReference>
<evidence type="ECO:0000256" key="10">
    <source>
        <dbReference type="ARBA" id="ARBA00022777"/>
    </source>
</evidence>
<sequence>MAEALSYMHHDCFPPLIHRDISSNNVLLDSEYVAHVSDFGTARLLKSDSSNWTSFVGTFGYIAPELAYGSKVDNKTDVYSFGVVTLEAIFGQHPGELISLLFSSASSSSSSPSTVYHLLLNEEIDQRLSPPMNQVAEEVVVAMKLALACLHANPQSRPTMRQVCQALSTRWPPSSKPFSMITLGELLGHGGETT</sequence>
<evidence type="ECO:0000256" key="14">
    <source>
        <dbReference type="ARBA" id="ARBA00023170"/>
    </source>
</evidence>